<gene>
    <name evidence="1" type="ORF">Aglo03_32570</name>
</gene>
<dbReference type="Proteomes" id="UP001165042">
    <property type="component" value="Unassembled WGS sequence"/>
</dbReference>
<evidence type="ECO:0000313" key="2">
    <source>
        <dbReference type="Proteomes" id="UP001165042"/>
    </source>
</evidence>
<organism evidence="1 2">
    <name type="scientific">Actinokineospora globicatena</name>
    <dbReference type="NCBI Taxonomy" id="103729"/>
    <lineage>
        <taxon>Bacteria</taxon>
        <taxon>Bacillati</taxon>
        <taxon>Actinomycetota</taxon>
        <taxon>Actinomycetes</taxon>
        <taxon>Pseudonocardiales</taxon>
        <taxon>Pseudonocardiaceae</taxon>
        <taxon>Actinokineospora</taxon>
    </lineage>
</organism>
<name>A0A9W6QLW3_9PSEU</name>
<reference evidence="1" key="1">
    <citation type="submission" date="2023-02" db="EMBL/GenBank/DDBJ databases">
        <title>Actinokineospora globicatena NBRC 15670.</title>
        <authorList>
            <person name="Ichikawa N."/>
            <person name="Sato H."/>
            <person name="Tonouchi N."/>
        </authorList>
    </citation>
    <scope>NUCLEOTIDE SEQUENCE</scope>
    <source>
        <strain evidence="1">NBRC 15670</strain>
    </source>
</reference>
<evidence type="ECO:0000313" key="1">
    <source>
        <dbReference type="EMBL" id="GLW92441.1"/>
    </source>
</evidence>
<dbReference type="AlphaFoldDB" id="A0A9W6QLW3"/>
<protein>
    <submittedName>
        <fullName evidence="1">Uncharacterized protein</fullName>
    </submittedName>
</protein>
<comment type="caution">
    <text evidence="1">The sequence shown here is derived from an EMBL/GenBank/DDBJ whole genome shotgun (WGS) entry which is preliminary data.</text>
</comment>
<dbReference type="EMBL" id="BSSD01000004">
    <property type="protein sequence ID" value="GLW92441.1"/>
    <property type="molecule type" value="Genomic_DNA"/>
</dbReference>
<keyword evidence="2" id="KW-1185">Reference proteome</keyword>
<accession>A0A9W6QLW3</accession>
<proteinExistence type="predicted"/>
<sequence>MICRQLTEPGAAHPAGAALAVVAVVTAVIRTSTAVIASLRIADPLSVVTGGLPIVGGTRAAQQSPVRVAKPPLLATVPSLRGI</sequence>